<reference evidence="1" key="1">
    <citation type="submission" date="2023-03" db="EMBL/GenBank/DDBJ databases">
        <title>Massive genome expansion in bonnet fungi (Mycena s.s.) driven by repeated elements and novel gene families across ecological guilds.</title>
        <authorList>
            <consortium name="Lawrence Berkeley National Laboratory"/>
            <person name="Harder C.B."/>
            <person name="Miyauchi S."/>
            <person name="Viragh M."/>
            <person name="Kuo A."/>
            <person name="Thoen E."/>
            <person name="Andreopoulos B."/>
            <person name="Lu D."/>
            <person name="Skrede I."/>
            <person name="Drula E."/>
            <person name="Henrissat B."/>
            <person name="Morin E."/>
            <person name="Kohler A."/>
            <person name="Barry K."/>
            <person name="LaButti K."/>
            <person name="Morin E."/>
            <person name="Salamov A."/>
            <person name="Lipzen A."/>
            <person name="Mereny Z."/>
            <person name="Hegedus B."/>
            <person name="Baldrian P."/>
            <person name="Stursova M."/>
            <person name="Weitz H."/>
            <person name="Taylor A."/>
            <person name="Grigoriev I.V."/>
            <person name="Nagy L.G."/>
            <person name="Martin F."/>
            <person name="Kauserud H."/>
        </authorList>
    </citation>
    <scope>NUCLEOTIDE SEQUENCE</scope>
    <source>
        <strain evidence="1">CBHHK182m</strain>
    </source>
</reference>
<evidence type="ECO:0000313" key="2">
    <source>
        <dbReference type="Proteomes" id="UP001215598"/>
    </source>
</evidence>
<dbReference type="AlphaFoldDB" id="A0AAD7DYY6"/>
<name>A0AAD7DYY6_9AGAR</name>
<gene>
    <name evidence="1" type="ORF">B0H16DRAFT_1639904</name>
</gene>
<comment type="caution">
    <text evidence="1">The sequence shown here is derived from an EMBL/GenBank/DDBJ whole genome shotgun (WGS) entry which is preliminary data.</text>
</comment>
<sequence length="273" mass="30120">MDEGVEACGSESRCESRSIPCFFIDNTTASRFDYRGHHRRSHLCNKPPGCLPSRLRAPFRHQNHSSRTVSSLGILPLHLLLSWPDHPHRACMQCIGCLGPATTPPSGLYLRLAPFPDIRLAPFHAVCLPTAGTRTVVRFRALPLSLSTLEIYPDQGLACARPQIQVYAFGDVQGLARNMVSTPLGSEIAYRSACRDILRVPLLHAQGSLDVSSCSGTHSDLAPIIISFIPHSVESWFAPRWPRCESKQNTDDQDRQILVRRVASYTPTTAGLA</sequence>
<accession>A0AAD7DYY6</accession>
<keyword evidence="2" id="KW-1185">Reference proteome</keyword>
<proteinExistence type="predicted"/>
<dbReference type="Proteomes" id="UP001215598">
    <property type="component" value="Unassembled WGS sequence"/>
</dbReference>
<protein>
    <submittedName>
        <fullName evidence="1">Uncharacterized protein</fullName>
    </submittedName>
</protein>
<evidence type="ECO:0000313" key="1">
    <source>
        <dbReference type="EMBL" id="KAJ7702538.1"/>
    </source>
</evidence>
<dbReference type="EMBL" id="JARKIB010000515">
    <property type="protein sequence ID" value="KAJ7702538.1"/>
    <property type="molecule type" value="Genomic_DNA"/>
</dbReference>
<organism evidence="1 2">
    <name type="scientific">Mycena metata</name>
    <dbReference type="NCBI Taxonomy" id="1033252"/>
    <lineage>
        <taxon>Eukaryota</taxon>
        <taxon>Fungi</taxon>
        <taxon>Dikarya</taxon>
        <taxon>Basidiomycota</taxon>
        <taxon>Agaricomycotina</taxon>
        <taxon>Agaricomycetes</taxon>
        <taxon>Agaricomycetidae</taxon>
        <taxon>Agaricales</taxon>
        <taxon>Marasmiineae</taxon>
        <taxon>Mycenaceae</taxon>
        <taxon>Mycena</taxon>
    </lineage>
</organism>